<organism evidence="1 2">
    <name type="scientific">Rubroshorea leprosula</name>
    <dbReference type="NCBI Taxonomy" id="152421"/>
    <lineage>
        <taxon>Eukaryota</taxon>
        <taxon>Viridiplantae</taxon>
        <taxon>Streptophyta</taxon>
        <taxon>Embryophyta</taxon>
        <taxon>Tracheophyta</taxon>
        <taxon>Spermatophyta</taxon>
        <taxon>Magnoliopsida</taxon>
        <taxon>eudicotyledons</taxon>
        <taxon>Gunneridae</taxon>
        <taxon>Pentapetalae</taxon>
        <taxon>rosids</taxon>
        <taxon>malvids</taxon>
        <taxon>Malvales</taxon>
        <taxon>Dipterocarpaceae</taxon>
        <taxon>Rubroshorea</taxon>
    </lineage>
</organism>
<dbReference type="EMBL" id="BPVZ01000211">
    <property type="protein sequence ID" value="GKV46602.1"/>
    <property type="molecule type" value="Genomic_DNA"/>
</dbReference>
<comment type="caution">
    <text evidence="1">The sequence shown here is derived from an EMBL/GenBank/DDBJ whole genome shotgun (WGS) entry which is preliminary data.</text>
</comment>
<evidence type="ECO:0000313" key="2">
    <source>
        <dbReference type="Proteomes" id="UP001054252"/>
    </source>
</evidence>
<dbReference type="Proteomes" id="UP001054252">
    <property type="component" value="Unassembled WGS sequence"/>
</dbReference>
<proteinExistence type="predicted"/>
<name>A0AAV5MDQ2_9ROSI</name>
<dbReference type="AlphaFoldDB" id="A0AAV5MDQ2"/>
<evidence type="ECO:0000313" key="1">
    <source>
        <dbReference type="EMBL" id="GKV46602.1"/>
    </source>
</evidence>
<accession>A0AAV5MDQ2</accession>
<reference evidence="1 2" key="1">
    <citation type="journal article" date="2021" name="Commun. Biol.">
        <title>The genome of Shorea leprosula (Dipterocarpaceae) highlights the ecological relevance of drought in aseasonal tropical rainforests.</title>
        <authorList>
            <person name="Ng K.K.S."/>
            <person name="Kobayashi M.J."/>
            <person name="Fawcett J.A."/>
            <person name="Hatakeyama M."/>
            <person name="Paape T."/>
            <person name="Ng C.H."/>
            <person name="Ang C.C."/>
            <person name="Tnah L.H."/>
            <person name="Lee C.T."/>
            <person name="Nishiyama T."/>
            <person name="Sese J."/>
            <person name="O'Brien M.J."/>
            <person name="Copetti D."/>
            <person name="Mohd Noor M.I."/>
            <person name="Ong R.C."/>
            <person name="Putra M."/>
            <person name="Sireger I.Z."/>
            <person name="Indrioko S."/>
            <person name="Kosugi Y."/>
            <person name="Izuno A."/>
            <person name="Isagi Y."/>
            <person name="Lee S.L."/>
            <person name="Shimizu K.K."/>
        </authorList>
    </citation>
    <scope>NUCLEOTIDE SEQUENCE [LARGE SCALE GENOMIC DNA]</scope>
    <source>
        <strain evidence="1">214</strain>
    </source>
</reference>
<gene>
    <name evidence="1" type="ORF">SLEP1_g53575</name>
</gene>
<keyword evidence="2" id="KW-1185">Reference proteome</keyword>
<sequence>MPSHHHALTPFLTEPVPLTPLCTNQPLPPSAPNQPPLLSAAQIPFALPCTELAIITPHCQPSCSCTSLASAPKSHAFCAKSTPPHHRQSCLSLHRTHAPPLRLTAGNDAPYTPEPSSALHAPTCLAPEPCSCA</sequence>
<protein>
    <submittedName>
        <fullName evidence="1">Uncharacterized protein</fullName>
    </submittedName>
</protein>